<accession>A8PTD3</accession>
<keyword evidence="2" id="KW-1185">Reference proteome</keyword>
<dbReference type="AlphaFoldDB" id="A8PTD3"/>
<reference evidence="1 2" key="1">
    <citation type="journal article" date="2007" name="Proc. Natl. Acad. Sci. U.S.A.">
        <title>Dandruff-associated Malassezia genomes reveal convergent and divergent virulence traits shared with plant and human fungal pathogens.</title>
        <authorList>
            <person name="Xu J."/>
            <person name="Saunders C.W."/>
            <person name="Hu P."/>
            <person name="Grant R.A."/>
            <person name="Boekhout T."/>
            <person name="Kuramae E.E."/>
            <person name="Kronstad J.W."/>
            <person name="Deangelis Y.M."/>
            <person name="Reeder N.L."/>
            <person name="Johnstone K.R."/>
            <person name="Leland M."/>
            <person name="Fieno A.M."/>
            <person name="Begley W.M."/>
            <person name="Sun Y."/>
            <person name="Lacey M.P."/>
            <person name="Chaudhary T."/>
            <person name="Keough T."/>
            <person name="Chu L."/>
            <person name="Sears R."/>
            <person name="Yuan B."/>
            <person name="Dawson T.L.Jr."/>
        </authorList>
    </citation>
    <scope>NUCLEOTIDE SEQUENCE [LARGE SCALE GENOMIC DNA]</scope>
    <source>
        <strain evidence="2">ATCC MYA-4612 / CBS 7966</strain>
    </source>
</reference>
<dbReference type="Proteomes" id="UP000008837">
    <property type="component" value="Unassembled WGS sequence"/>
</dbReference>
<proteinExistence type="predicted"/>
<dbReference type="KEGG" id="mgl:MGL_0406"/>
<dbReference type="VEuPathDB" id="FungiDB:MGL_0406"/>
<dbReference type="RefSeq" id="XP_001732631.1">
    <property type="nucleotide sequence ID" value="XM_001732579.1"/>
</dbReference>
<dbReference type="OrthoDB" id="2549886at2759"/>
<gene>
    <name evidence="1" type="ORF">MGL_0406</name>
</gene>
<dbReference type="OMA" id="CEEHEAL"/>
<sequence length="575" mass="64613">MLGQLVQHIYIGSTSIYAERPVLGLSHGFHSYEEAFSIVPEIQRRPSDHPCTPHGSLLSHTLERDIAEVCAMHVGSEAPNGTRTGGITIQQPGLDYFGHIIPRSEWVMRAFEARSLLLWLRFLVHEERGNHIRRWLASPYNVEAHKYTLRAEHPHAVLQIEKYEGVHEIEHDVFEPRPLHSRPAGSRHDPLDWEDAGDMLYALSPSDDDVHTALVWRVLQEFDPSNLPRWLCVLIAKALAYGRWLALCSICDRSYRAEPVFTPIPLRHGAAFFQHDRFDDPYLFARSGALHMIGMGDVPNDVSDPRSEEADLWGATQQIGTSLMCTWERRPFGIALRDWKVPLKETLPQLDSELQLGSEPLPMHTLGSLLQSVHSLLGMLPRVENLGLSGVLERAVAGFRQPVELPHLTRLSLGPPPMFWAHTLVWGDEHHRTFSRVRRLCITGCMLLASEAQALGGAHGALPNLESVVWSMHRSTLAYEAPAIVATIATILAIEIPGKTYAPPPTQRRKGVHHLHVVLHTQAYDDVRRMAPTYIMEDPRLSFGNASVTAPKHVHPVVTDWAHTHSHPICTSDTK</sequence>
<protein>
    <submittedName>
        <fullName evidence="1">Uncharacterized protein</fullName>
    </submittedName>
</protein>
<comment type="caution">
    <text evidence="1">The sequence shown here is derived from an EMBL/GenBank/DDBJ whole genome shotgun (WGS) entry which is preliminary data.</text>
</comment>
<organism evidence="1 2">
    <name type="scientific">Malassezia globosa (strain ATCC MYA-4612 / CBS 7966)</name>
    <name type="common">Dandruff-associated fungus</name>
    <dbReference type="NCBI Taxonomy" id="425265"/>
    <lineage>
        <taxon>Eukaryota</taxon>
        <taxon>Fungi</taxon>
        <taxon>Dikarya</taxon>
        <taxon>Basidiomycota</taxon>
        <taxon>Ustilaginomycotina</taxon>
        <taxon>Malasseziomycetes</taxon>
        <taxon>Malasseziales</taxon>
        <taxon>Malasseziaceae</taxon>
        <taxon>Malassezia</taxon>
    </lineage>
</organism>
<dbReference type="EMBL" id="AAYY01000001">
    <property type="protein sequence ID" value="EDP45417.1"/>
    <property type="molecule type" value="Genomic_DNA"/>
</dbReference>
<evidence type="ECO:0000313" key="2">
    <source>
        <dbReference type="Proteomes" id="UP000008837"/>
    </source>
</evidence>
<name>A8PTD3_MALGO</name>
<dbReference type="InParanoid" id="A8PTD3"/>
<dbReference type="GeneID" id="5856937"/>
<evidence type="ECO:0000313" key="1">
    <source>
        <dbReference type="EMBL" id="EDP45417.1"/>
    </source>
</evidence>